<evidence type="ECO:0000313" key="2">
    <source>
        <dbReference type="Proteomes" id="UP000183410"/>
    </source>
</evidence>
<reference evidence="2" key="1">
    <citation type="submission" date="2016-10" db="EMBL/GenBank/DDBJ databases">
        <authorList>
            <person name="Varghese N."/>
            <person name="Submissions S."/>
        </authorList>
    </citation>
    <scope>NUCLEOTIDE SEQUENCE [LARGE SCALE GENOMIC DNA]</scope>
    <source>
        <strain evidence="2">CGMCC 1.10223</strain>
    </source>
</reference>
<keyword evidence="2" id="KW-1185">Reference proteome</keyword>
<proteinExistence type="predicted"/>
<dbReference type="Proteomes" id="UP000183410">
    <property type="component" value="Unassembled WGS sequence"/>
</dbReference>
<sequence>MFFLGISIVYSSETRRTSLEILCLSDQERVEERIQCVEFSENGEPRSLRLVSWLPNGMKSRLHRMVERVPLAFRGKNDVLREFSPIEQHFYGNARLQVGTNRLTQTA</sequence>
<dbReference type="EMBL" id="FONN01000007">
    <property type="protein sequence ID" value="SFE82992.1"/>
    <property type="molecule type" value="Genomic_DNA"/>
</dbReference>
<evidence type="ECO:0000313" key="1">
    <source>
        <dbReference type="EMBL" id="SFE82992.1"/>
    </source>
</evidence>
<gene>
    <name evidence="1" type="ORF">SAMN04487969_107181</name>
</gene>
<dbReference type="AlphaFoldDB" id="A0A1I2DQW2"/>
<protein>
    <submittedName>
        <fullName evidence="1">Uncharacterized protein</fullName>
    </submittedName>
</protein>
<name>A0A1I2DQW2_9BACL</name>
<organism evidence="1 2">
    <name type="scientific">Paenibacillus algorifonticola</name>
    <dbReference type="NCBI Taxonomy" id="684063"/>
    <lineage>
        <taxon>Bacteria</taxon>
        <taxon>Bacillati</taxon>
        <taxon>Bacillota</taxon>
        <taxon>Bacilli</taxon>
        <taxon>Bacillales</taxon>
        <taxon>Paenibacillaceae</taxon>
        <taxon>Paenibacillus</taxon>
    </lineage>
</organism>
<accession>A0A1I2DQW2</accession>